<proteinExistence type="predicted"/>
<comment type="caution">
    <text evidence="1">The sequence shown here is derived from an EMBL/GenBank/DDBJ whole genome shotgun (WGS) entry which is preliminary data.</text>
</comment>
<protein>
    <submittedName>
        <fullName evidence="1">Uncharacterized protein</fullName>
    </submittedName>
</protein>
<evidence type="ECO:0000313" key="1">
    <source>
        <dbReference type="EMBL" id="MDT8757672.1"/>
    </source>
</evidence>
<name>A0ABU3MZL6_9SPHN</name>
<dbReference type="EMBL" id="JALMLT010000001">
    <property type="protein sequence ID" value="MDT8757672.1"/>
    <property type="molecule type" value="Genomic_DNA"/>
</dbReference>
<reference evidence="1" key="1">
    <citation type="submission" date="2022-04" db="EMBL/GenBank/DDBJ databases">
        <title>Tomato heritable bacteria conferring resistance against bacterial wilt.</title>
        <authorList>
            <person name="Yin J."/>
        </authorList>
    </citation>
    <scope>NUCLEOTIDE SEQUENCE</scope>
    <source>
        <strain evidence="1">Cra20</strain>
    </source>
</reference>
<sequence length="55" mass="6244">MEPQDDSYLHDRAEAELKRAQQAEHPAAVKAHYMLAGYYLDRLYGGPDETPLVPD</sequence>
<accession>A0ABU3MZL6</accession>
<gene>
    <name evidence="1" type="ORF">MZO42_03080</name>
</gene>
<organism evidence="1">
    <name type="scientific">Sphingomonas psychrotolerans</name>
    <dbReference type="NCBI Taxonomy" id="1327635"/>
    <lineage>
        <taxon>Bacteria</taxon>
        <taxon>Pseudomonadati</taxon>
        <taxon>Pseudomonadota</taxon>
        <taxon>Alphaproteobacteria</taxon>
        <taxon>Sphingomonadales</taxon>
        <taxon>Sphingomonadaceae</taxon>
        <taxon>Sphingomonas</taxon>
    </lineage>
</organism>